<dbReference type="EMBL" id="FWWR01000009">
    <property type="protein sequence ID" value="SMB83603.1"/>
    <property type="molecule type" value="Genomic_DNA"/>
</dbReference>
<evidence type="ECO:0000313" key="2">
    <source>
        <dbReference type="EMBL" id="SMB83603.1"/>
    </source>
</evidence>
<dbReference type="PROSITE" id="PS51782">
    <property type="entry name" value="LYSM"/>
    <property type="match status" value="1"/>
</dbReference>
<dbReference type="STRING" id="573058.SAMN00017477_0587"/>
<feature type="domain" description="LysM" evidence="1">
    <location>
        <begin position="45"/>
        <end position="93"/>
    </location>
</feature>
<evidence type="ECO:0000259" key="1">
    <source>
        <dbReference type="PROSITE" id="PS51782"/>
    </source>
</evidence>
<proteinExistence type="predicted"/>
<dbReference type="RefSeq" id="WP_084230250.1">
    <property type="nucleotide sequence ID" value="NZ_FWWR01000009.1"/>
</dbReference>
<dbReference type="InterPro" id="IPR036779">
    <property type="entry name" value="LysM_dom_sf"/>
</dbReference>
<protein>
    <submittedName>
        <fullName evidence="2">Peptidoglycan-binding lysin domain</fullName>
    </submittedName>
</protein>
<dbReference type="Gene3D" id="3.10.350.10">
    <property type="entry name" value="LysM domain"/>
    <property type="match status" value="1"/>
</dbReference>
<dbReference type="CDD" id="cd00118">
    <property type="entry name" value="LysM"/>
    <property type="match status" value="1"/>
</dbReference>
<dbReference type="SMART" id="SM00257">
    <property type="entry name" value="LysM"/>
    <property type="match status" value="1"/>
</dbReference>
<dbReference type="InterPro" id="IPR018392">
    <property type="entry name" value="LysM"/>
</dbReference>
<name>A0A1W1URD3_PEPAS</name>
<dbReference type="Proteomes" id="UP000192368">
    <property type="component" value="Unassembled WGS sequence"/>
</dbReference>
<dbReference type="OrthoDB" id="1698825at2"/>
<gene>
    <name evidence="2" type="ORF">SAMN00017477_0587</name>
</gene>
<organism evidence="2 3">
    <name type="scientific">Peptoniphilus asaccharolyticus DSM 20463</name>
    <dbReference type="NCBI Taxonomy" id="573058"/>
    <lineage>
        <taxon>Bacteria</taxon>
        <taxon>Bacillati</taxon>
        <taxon>Bacillota</taxon>
        <taxon>Tissierellia</taxon>
        <taxon>Tissierellales</taxon>
        <taxon>Peptoniphilaceae</taxon>
        <taxon>Peptoniphilus</taxon>
    </lineage>
</organism>
<dbReference type="AlphaFoldDB" id="A0A1W1URD3"/>
<keyword evidence="3" id="KW-1185">Reference proteome</keyword>
<dbReference type="SUPFAM" id="SSF54106">
    <property type="entry name" value="LysM domain"/>
    <property type="match status" value="1"/>
</dbReference>
<sequence length="97" mass="11442">MKRNLRLNKVRAITFIAMMFLFTTGLKIENLEGFKLKRPKAEEVVYHYVSENETIWNIADKYNNGIDKRDYVDQIIKLNNNSSTIMQGEIISIPIYR</sequence>
<reference evidence="3" key="1">
    <citation type="submission" date="2017-04" db="EMBL/GenBank/DDBJ databases">
        <authorList>
            <person name="Varghese N."/>
            <person name="Submissions S."/>
        </authorList>
    </citation>
    <scope>NUCLEOTIDE SEQUENCE [LARGE SCALE GENOMIC DNA]</scope>
    <source>
        <strain evidence="3">DSM 20463</strain>
    </source>
</reference>
<accession>A0A1W1URD3</accession>
<evidence type="ECO:0000313" key="3">
    <source>
        <dbReference type="Proteomes" id="UP000192368"/>
    </source>
</evidence>